<dbReference type="KEGG" id="phb:HYN04_13250"/>
<feature type="transmembrane region" description="Helical" evidence="6">
    <location>
        <begin position="170"/>
        <end position="192"/>
    </location>
</feature>
<reference evidence="9" key="1">
    <citation type="submission" date="2018-05" db="EMBL/GenBank/DDBJ databases">
        <title>Genome sequencing of Phenylobacterium sp. HYN0004.</title>
        <authorList>
            <person name="Yi H."/>
            <person name="Baek C."/>
        </authorList>
    </citation>
    <scope>NUCLEOTIDE SEQUENCE [LARGE SCALE GENOMIC DNA]</scope>
    <source>
        <strain evidence="9">HYN0004</strain>
    </source>
</reference>
<comment type="similarity">
    <text evidence="2">Belongs to the drug/metabolite transporter (DMT) superfamily. 10 TMS drug/metabolite exporter (DME) (TC 2.A.7.3) family.</text>
</comment>
<evidence type="ECO:0000259" key="7">
    <source>
        <dbReference type="Pfam" id="PF00892"/>
    </source>
</evidence>
<evidence type="ECO:0000313" key="8">
    <source>
        <dbReference type="EMBL" id="AWM78873.1"/>
    </source>
</evidence>
<proteinExistence type="inferred from homology"/>
<gene>
    <name evidence="8" type="ORF">HYN04_13250</name>
</gene>
<feature type="domain" description="EamA" evidence="7">
    <location>
        <begin position="141"/>
        <end position="269"/>
    </location>
</feature>
<dbReference type="InterPro" id="IPR000620">
    <property type="entry name" value="EamA_dom"/>
</dbReference>
<name>A0A2Z3HRE5_9CAUL</name>
<feature type="transmembrane region" description="Helical" evidence="6">
    <location>
        <begin position="198"/>
        <end position="216"/>
    </location>
</feature>
<organism evidence="8 9">
    <name type="scientific">Phenylobacterium parvum</name>
    <dbReference type="NCBI Taxonomy" id="2201350"/>
    <lineage>
        <taxon>Bacteria</taxon>
        <taxon>Pseudomonadati</taxon>
        <taxon>Pseudomonadota</taxon>
        <taxon>Alphaproteobacteria</taxon>
        <taxon>Caulobacterales</taxon>
        <taxon>Caulobacteraceae</taxon>
        <taxon>Phenylobacterium</taxon>
    </lineage>
</organism>
<dbReference type="OrthoDB" id="9812899at2"/>
<evidence type="ECO:0000256" key="3">
    <source>
        <dbReference type="ARBA" id="ARBA00022692"/>
    </source>
</evidence>
<sequence length="286" mass="30194">MTASALAFTVMSTLIKYLGEGYSPGLQTFYRQAAGFLILLPIILRHRSTAFATSRPGLLIFRAGAGTLGTMLSFYAFQNMPLADANALSFTRSLWLVPLAAFVVGERIGPLRIFAALAGFVGVLIMVRPGAGGHFALGLPALAMLASSFLFALTVTGMKVLTRDHAPTVLLVWAATLGMVLSIPGALLSWRWPEPVDLALLSMMGIMGTATQAFYIRGMAAGDAAAMAPVDYIRLVFAAAVGFLLFAEVPGVWTIVGAAVVVASTLFITWREHAASRRGAVGAEPV</sequence>
<keyword evidence="4 6" id="KW-1133">Transmembrane helix</keyword>
<feature type="transmembrane region" description="Helical" evidence="6">
    <location>
        <begin position="252"/>
        <end position="270"/>
    </location>
</feature>
<dbReference type="Pfam" id="PF00892">
    <property type="entry name" value="EamA"/>
    <property type="match status" value="2"/>
</dbReference>
<dbReference type="PANTHER" id="PTHR22911">
    <property type="entry name" value="ACYL-MALONYL CONDENSING ENZYME-RELATED"/>
    <property type="match status" value="1"/>
</dbReference>
<keyword evidence="9" id="KW-1185">Reference proteome</keyword>
<keyword evidence="3 6" id="KW-0812">Transmembrane</keyword>
<dbReference type="PANTHER" id="PTHR22911:SF6">
    <property type="entry name" value="SOLUTE CARRIER FAMILY 35 MEMBER G1"/>
    <property type="match status" value="1"/>
</dbReference>
<feature type="transmembrane region" description="Helical" evidence="6">
    <location>
        <begin position="137"/>
        <end position="158"/>
    </location>
</feature>
<dbReference type="Proteomes" id="UP000247763">
    <property type="component" value="Chromosome"/>
</dbReference>
<evidence type="ECO:0000256" key="4">
    <source>
        <dbReference type="ARBA" id="ARBA00022989"/>
    </source>
</evidence>
<dbReference type="AlphaFoldDB" id="A0A2Z3HRE5"/>
<dbReference type="SUPFAM" id="SSF103481">
    <property type="entry name" value="Multidrug resistance efflux transporter EmrE"/>
    <property type="match status" value="2"/>
</dbReference>
<feature type="transmembrane region" description="Helical" evidence="6">
    <location>
        <begin position="29"/>
        <end position="46"/>
    </location>
</feature>
<dbReference type="EMBL" id="CP029479">
    <property type="protein sequence ID" value="AWM78873.1"/>
    <property type="molecule type" value="Genomic_DNA"/>
</dbReference>
<dbReference type="GO" id="GO:0016020">
    <property type="term" value="C:membrane"/>
    <property type="evidence" value="ECO:0007669"/>
    <property type="project" value="UniProtKB-SubCell"/>
</dbReference>
<keyword evidence="5 6" id="KW-0472">Membrane</keyword>
<dbReference type="InterPro" id="IPR037185">
    <property type="entry name" value="EmrE-like"/>
</dbReference>
<feature type="domain" description="EamA" evidence="7">
    <location>
        <begin position="3"/>
        <end position="127"/>
    </location>
</feature>
<comment type="subcellular location">
    <subcellularLocation>
        <location evidence="1">Membrane</location>
        <topology evidence="1">Multi-pass membrane protein</topology>
    </subcellularLocation>
</comment>
<accession>A0A2Z3HRE5</accession>
<feature type="transmembrane region" description="Helical" evidence="6">
    <location>
        <begin position="111"/>
        <end position="131"/>
    </location>
</feature>
<evidence type="ECO:0000256" key="1">
    <source>
        <dbReference type="ARBA" id="ARBA00004141"/>
    </source>
</evidence>
<evidence type="ECO:0000256" key="5">
    <source>
        <dbReference type="ARBA" id="ARBA00023136"/>
    </source>
</evidence>
<feature type="transmembrane region" description="Helical" evidence="6">
    <location>
        <begin position="58"/>
        <end position="77"/>
    </location>
</feature>
<evidence type="ECO:0000256" key="2">
    <source>
        <dbReference type="ARBA" id="ARBA00009853"/>
    </source>
</evidence>
<evidence type="ECO:0000256" key="6">
    <source>
        <dbReference type="SAM" id="Phobius"/>
    </source>
</evidence>
<dbReference type="RefSeq" id="WP_110451439.1">
    <property type="nucleotide sequence ID" value="NZ_CP029479.1"/>
</dbReference>
<protein>
    <submittedName>
        <fullName evidence="8">EamA/RhaT family transporter</fullName>
    </submittedName>
</protein>
<evidence type="ECO:0000313" key="9">
    <source>
        <dbReference type="Proteomes" id="UP000247763"/>
    </source>
</evidence>